<dbReference type="GO" id="GO:0042802">
    <property type="term" value="F:identical protein binding"/>
    <property type="evidence" value="ECO:0007669"/>
    <property type="project" value="UniProtKB-ARBA"/>
</dbReference>
<dbReference type="OrthoDB" id="9799835at2"/>
<dbReference type="GO" id="GO:0003677">
    <property type="term" value="F:DNA binding"/>
    <property type="evidence" value="ECO:0007669"/>
    <property type="project" value="UniProtKB-KW"/>
</dbReference>
<dbReference type="InterPro" id="IPR010992">
    <property type="entry name" value="IHF-like_DNA-bd_dom_sf"/>
</dbReference>
<evidence type="ECO:0000313" key="7">
    <source>
        <dbReference type="Proteomes" id="UP000256884"/>
    </source>
</evidence>
<dbReference type="GO" id="GO:0030261">
    <property type="term" value="P:chromosome condensation"/>
    <property type="evidence" value="ECO:0007669"/>
    <property type="project" value="UniProtKB-KW"/>
</dbReference>
<keyword evidence="3" id="KW-0226">DNA condensation</keyword>
<evidence type="ECO:0000256" key="2">
    <source>
        <dbReference type="ARBA" id="ARBA00010529"/>
    </source>
</evidence>
<dbReference type="FunFam" id="4.10.520.10:FF:000001">
    <property type="entry name" value="DNA-binding protein HU"/>
    <property type="match status" value="1"/>
</dbReference>
<dbReference type="PANTHER" id="PTHR33175:SF3">
    <property type="entry name" value="DNA-BINDING PROTEIN HU-BETA"/>
    <property type="match status" value="1"/>
</dbReference>
<keyword evidence="4 6" id="KW-0238">DNA-binding</keyword>
<dbReference type="PRINTS" id="PR01727">
    <property type="entry name" value="DNABINDINGHU"/>
</dbReference>
<dbReference type="Pfam" id="PF00216">
    <property type="entry name" value="Bac_DNA_binding"/>
    <property type="match status" value="1"/>
</dbReference>
<comment type="similarity">
    <text evidence="2 5">Belongs to the bacterial histone-like protein family.</text>
</comment>
<comment type="function">
    <text evidence="1">Histone-like DNA-binding protein which is capable of wrapping DNA to stabilize it, and thus to prevent its denaturation under extreme environmental conditions.</text>
</comment>
<protein>
    <submittedName>
        <fullName evidence="6">DNA-binding protein HU-beta</fullName>
    </submittedName>
</protein>
<reference evidence="6 7" key="1">
    <citation type="submission" date="2018-08" db="EMBL/GenBank/DDBJ databases">
        <title>Genomic Encyclopedia of Type Strains, Phase IV (KMG-IV): sequencing the most valuable type-strain genomes for metagenomic binning, comparative biology and taxonomic classification.</title>
        <authorList>
            <person name="Goeker M."/>
        </authorList>
    </citation>
    <scope>NUCLEOTIDE SEQUENCE [LARGE SCALE GENOMIC DNA]</scope>
    <source>
        <strain evidence="6 7">DSM 18841</strain>
    </source>
</reference>
<dbReference type="Proteomes" id="UP000256884">
    <property type="component" value="Unassembled WGS sequence"/>
</dbReference>
<comment type="caution">
    <text evidence="6">The sequence shown here is derived from an EMBL/GenBank/DDBJ whole genome shotgun (WGS) entry which is preliminary data.</text>
</comment>
<sequence length="90" mass="9243">MNKSDLIDAMAADAGISKAAAKAALDSLTANVTNTLKKGDKVALVGWGTWSVSKRAARTGRNPQTGKEIQIAAKNVVKFKAGAGLSDSVN</sequence>
<proteinExistence type="inferred from homology"/>
<dbReference type="EMBL" id="QUNS01000003">
    <property type="protein sequence ID" value="REH52426.1"/>
    <property type="molecule type" value="Genomic_DNA"/>
</dbReference>
<dbReference type="InterPro" id="IPR000119">
    <property type="entry name" value="Hist_DNA-bd"/>
</dbReference>
<gene>
    <name evidence="6" type="ORF">C7448_103158</name>
</gene>
<dbReference type="GO" id="GO:0030527">
    <property type="term" value="F:structural constituent of chromatin"/>
    <property type="evidence" value="ECO:0007669"/>
    <property type="project" value="InterPro"/>
</dbReference>
<organism evidence="6 7">
    <name type="scientific">Tenacibaculum gallaicum</name>
    <dbReference type="NCBI Taxonomy" id="561505"/>
    <lineage>
        <taxon>Bacteria</taxon>
        <taxon>Pseudomonadati</taxon>
        <taxon>Bacteroidota</taxon>
        <taxon>Flavobacteriia</taxon>
        <taxon>Flavobacteriales</taxon>
        <taxon>Flavobacteriaceae</taxon>
        <taxon>Tenacibaculum</taxon>
    </lineage>
</organism>
<evidence type="ECO:0000313" key="6">
    <source>
        <dbReference type="EMBL" id="REH52426.1"/>
    </source>
</evidence>
<dbReference type="GO" id="GO:0006270">
    <property type="term" value="P:DNA replication initiation"/>
    <property type="evidence" value="ECO:0007669"/>
    <property type="project" value="UniProtKB-ARBA"/>
</dbReference>
<keyword evidence="7" id="KW-1185">Reference proteome</keyword>
<dbReference type="Gene3D" id="4.10.520.10">
    <property type="entry name" value="IHF-like DNA-binding proteins"/>
    <property type="match status" value="1"/>
</dbReference>
<dbReference type="SUPFAM" id="SSF47729">
    <property type="entry name" value="IHF-like DNA-binding proteins"/>
    <property type="match status" value="1"/>
</dbReference>
<dbReference type="GO" id="GO:0006351">
    <property type="term" value="P:DNA-templated transcription"/>
    <property type="evidence" value="ECO:0007669"/>
    <property type="project" value="UniProtKB-ARBA"/>
</dbReference>
<dbReference type="SMART" id="SM00411">
    <property type="entry name" value="BHL"/>
    <property type="match status" value="1"/>
</dbReference>
<name>A0A3E0I1N6_9FLAO</name>
<accession>A0A3E0I1N6</accession>
<dbReference type="CDD" id="cd13831">
    <property type="entry name" value="HU"/>
    <property type="match status" value="1"/>
</dbReference>
<dbReference type="PANTHER" id="PTHR33175">
    <property type="entry name" value="DNA-BINDING PROTEIN HU"/>
    <property type="match status" value="1"/>
</dbReference>
<dbReference type="AlphaFoldDB" id="A0A3E0I1N6"/>
<dbReference type="RefSeq" id="WP_115900777.1">
    <property type="nucleotide sequence ID" value="NZ_QUNS01000003.1"/>
</dbReference>
<evidence type="ECO:0000256" key="1">
    <source>
        <dbReference type="ARBA" id="ARBA00003819"/>
    </source>
</evidence>
<dbReference type="GO" id="GO:1990178">
    <property type="term" value="C:HU-DNA complex"/>
    <property type="evidence" value="ECO:0007669"/>
    <property type="project" value="UniProtKB-ARBA"/>
</dbReference>
<evidence type="ECO:0000256" key="3">
    <source>
        <dbReference type="ARBA" id="ARBA00023067"/>
    </source>
</evidence>
<evidence type="ECO:0000256" key="4">
    <source>
        <dbReference type="ARBA" id="ARBA00023125"/>
    </source>
</evidence>
<dbReference type="GO" id="GO:0005829">
    <property type="term" value="C:cytosol"/>
    <property type="evidence" value="ECO:0007669"/>
    <property type="project" value="TreeGrafter"/>
</dbReference>
<dbReference type="GO" id="GO:1990103">
    <property type="term" value="C:DnaA-HU complex"/>
    <property type="evidence" value="ECO:0007669"/>
    <property type="project" value="UniProtKB-ARBA"/>
</dbReference>
<evidence type="ECO:0000256" key="5">
    <source>
        <dbReference type="RuleBase" id="RU003939"/>
    </source>
</evidence>